<organism evidence="1 2">
    <name type="scientific">Populus alba x Populus x berolinensis</name>
    <dbReference type="NCBI Taxonomy" id="444605"/>
    <lineage>
        <taxon>Eukaryota</taxon>
        <taxon>Viridiplantae</taxon>
        <taxon>Streptophyta</taxon>
        <taxon>Embryophyta</taxon>
        <taxon>Tracheophyta</taxon>
        <taxon>Spermatophyta</taxon>
        <taxon>Magnoliopsida</taxon>
        <taxon>eudicotyledons</taxon>
        <taxon>Gunneridae</taxon>
        <taxon>Pentapetalae</taxon>
        <taxon>rosids</taxon>
        <taxon>fabids</taxon>
        <taxon>Malpighiales</taxon>
        <taxon>Salicaceae</taxon>
        <taxon>Saliceae</taxon>
        <taxon>Populus</taxon>
    </lineage>
</organism>
<comment type="caution">
    <text evidence="1">The sequence shown here is derived from an EMBL/GenBank/DDBJ whole genome shotgun (WGS) entry which is preliminary data.</text>
</comment>
<gene>
    <name evidence="1" type="ORF">NC653_022532</name>
</gene>
<keyword evidence="2" id="KW-1185">Reference proteome</keyword>
<reference evidence="1" key="1">
    <citation type="journal article" date="2023" name="Mol. Ecol. Resour.">
        <title>Chromosome-level genome assembly of a triploid poplar Populus alba 'Berolinensis'.</title>
        <authorList>
            <person name="Chen S."/>
            <person name="Yu Y."/>
            <person name="Wang X."/>
            <person name="Wang S."/>
            <person name="Zhang T."/>
            <person name="Zhou Y."/>
            <person name="He R."/>
            <person name="Meng N."/>
            <person name="Wang Y."/>
            <person name="Liu W."/>
            <person name="Liu Z."/>
            <person name="Liu J."/>
            <person name="Guo Q."/>
            <person name="Huang H."/>
            <person name="Sederoff R.R."/>
            <person name="Wang G."/>
            <person name="Qu G."/>
            <person name="Chen S."/>
        </authorList>
    </citation>
    <scope>NUCLEOTIDE SEQUENCE</scope>
    <source>
        <strain evidence="1">SC-2020</strain>
    </source>
</reference>
<accession>A0AAD6Q9K3</accession>
<name>A0AAD6Q9K3_9ROSI</name>
<dbReference type="AlphaFoldDB" id="A0AAD6Q9K3"/>
<sequence length="71" mass="8589">MSRKWLQELIRNNSSSSPIFQVQISVPFINNPFELLQSSSELFKRSLNDRIFFPRWFRFLADILLVRRMAR</sequence>
<proteinExistence type="predicted"/>
<evidence type="ECO:0000313" key="1">
    <source>
        <dbReference type="EMBL" id="KAJ6984294.1"/>
    </source>
</evidence>
<evidence type="ECO:0000313" key="2">
    <source>
        <dbReference type="Proteomes" id="UP001164929"/>
    </source>
</evidence>
<protein>
    <submittedName>
        <fullName evidence="1">Uncharacterized protein</fullName>
    </submittedName>
</protein>
<dbReference type="Proteomes" id="UP001164929">
    <property type="component" value="Chromosome 9"/>
</dbReference>
<dbReference type="EMBL" id="JAQIZT010000009">
    <property type="protein sequence ID" value="KAJ6984294.1"/>
    <property type="molecule type" value="Genomic_DNA"/>
</dbReference>